<dbReference type="PROSITE" id="PS50931">
    <property type="entry name" value="HTH_LYSR"/>
    <property type="match status" value="1"/>
</dbReference>
<name>A0ABX0XLV2_9SPHN</name>
<gene>
    <name evidence="6" type="ORF">GGR88_001699</name>
</gene>
<evidence type="ECO:0000259" key="5">
    <source>
        <dbReference type="PROSITE" id="PS50931"/>
    </source>
</evidence>
<evidence type="ECO:0000256" key="3">
    <source>
        <dbReference type="ARBA" id="ARBA00023125"/>
    </source>
</evidence>
<keyword evidence="3" id="KW-0238">DNA-binding</keyword>
<dbReference type="PANTHER" id="PTHR30537">
    <property type="entry name" value="HTH-TYPE TRANSCRIPTIONAL REGULATOR"/>
    <property type="match status" value="1"/>
</dbReference>
<accession>A0ABX0XLV2</accession>
<evidence type="ECO:0000313" key="6">
    <source>
        <dbReference type="EMBL" id="NJC34225.1"/>
    </source>
</evidence>
<dbReference type="InterPro" id="IPR036390">
    <property type="entry name" value="WH_DNA-bd_sf"/>
</dbReference>
<comment type="caution">
    <text evidence="6">The sequence shown here is derived from an EMBL/GenBank/DDBJ whole genome shotgun (WGS) entry which is preliminary data.</text>
</comment>
<keyword evidence="7" id="KW-1185">Reference proteome</keyword>
<dbReference type="RefSeq" id="WP_167954092.1">
    <property type="nucleotide sequence ID" value="NZ_JAATJE010000001.1"/>
</dbReference>
<dbReference type="InterPro" id="IPR036388">
    <property type="entry name" value="WH-like_DNA-bd_sf"/>
</dbReference>
<keyword evidence="4" id="KW-0804">Transcription</keyword>
<dbReference type="Gene3D" id="1.10.10.10">
    <property type="entry name" value="Winged helix-like DNA-binding domain superfamily/Winged helix DNA-binding domain"/>
    <property type="match status" value="1"/>
</dbReference>
<comment type="similarity">
    <text evidence="1">Belongs to the LysR transcriptional regulatory family.</text>
</comment>
<protein>
    <submittedName>
        <fullName evidence="6">LysR family glycine cleavage system transcriptional activator</fullName>
    </submittedName>
</protein>
<dbReference type="InterPro" id="IPR005119">
    <property type="entry name" value="LysR_subst-bd"/>
</dbReference>
<dbReference type="InterPro" id="IPR000847">
    <property type="entry name" value="LysR_HTH_N"/>
</dbReference>
<sequence length="291" mass="32550">MRRLPPLTAIEAFVQVARTGSIKAAADELALSSPALSRRVQALERFAGRQLLNRTHSGVRPNADGERFLASIVPALDAMSDAITDLTGNSDEMRLRLGVLPLFASQQLLPRLPSLRHRHPTLHLDVDTGGHGLVRLGDTLDVAITLDRSIDPALYARRINTDIIYPIASRRLTEGRDALRQPTDLARATVLLHRDMGDTLPTFLHHLGLDDLEPLAIDHFDSGQLMLEAAAEGLGVAFMHESHFLAARDDRLVRLFDVRVESPYSYWFACRPRALDARPVRLFHDWLFEDR</sequence>
<proteinExistence type="inferred from homology"/>
<dbReference type="Gene3D" id="3.40.190.10">
    <property type="entry name" value="Periplasmic binding protein-like II"/>
    <property type="match status" value="2"/>
</dbReference>
<organism evidence="6 7">
    <name type="scientific">Sphingomonas jejuensis</name>
    <dbReference type="NCBI Taxonomy" id="904715"/>
    <lineage>
        <taxon>Bacteria</taxon>
        <taxon>Pseudomonadati</taxon>
        <taxon>Pseudomonadota</taxon>
        <taxon>Alphaproteobacteria</taxon>
        <taxon>Sphingomonadales</taxon>
        <taxon>Sphingomonadaceae</taxon>
        <taxon>Sphingomonas</taxon>
    </lineage>
</organism>
<reference evidence="6 7" key="1">
    <citation type="submission" date="2020-03" db="EMBL/GenBank/DDBJ databases">
        <title>Genomic Encyclopedia of Type Strains, Phase IV (KMG-IV): sequencing the most valuable type-strain genomes for metagenomic binning, comparative biology and taxonomic classification.</title>
        <authorList>
            <person name="Goeker M."/>
        </authorList>
    </citation>
    <scope>NUCLEOTIDE SEQUENCE [LARGE SCALE GENOMIC DNA]</scope>
    <source>
        <strain evidence="6 7">DSM 27651</strain>
    </source>
</reference>
<evidence type="ECO:0000256" key="1">
    <source>
        <dbReference type="ARBA" id="ARBA00009437"/>
    </source>
</evidence>
<dbReference type="SUPFAM" id="SSF53850">
    <property type="entry name" value="Periplasmic binding protein-like II"/>
    <property type="match status" value="1"/>
</dbReference>
<evidence type="ECO:0000256" key="4">
    <source>
        <dbReference type="ARBA" id="ARBA00023163"/>
    </source>
</evidence>
<evidence type="ECO:0000256" key="2">
    <source>
        <dbReference type="ARBA" id="ARBA00023015"/>
    </source>
</evidence>
<dbReference type="InterPro" id="IPR058163">
    <property type="entry name" value="LysR-type_TF_proteobact-type"/>
</dbReference>
<dbReference type="Pfam" id="PF00126">
    <property type="entry name" value="HTH_1"/>
    <property type="match status" value="1"/>
</dbReference>
<dbReference type="EMBL" id="JAATJE010000001">
    <property type="protein sequence ID" value="NJC34225.1"/>
    <property type="molecule type" value="Genomic_DNA"/>
</dbReference>
<dbReference type="PANTHER" id="PTHR30537:SF79">
    <property type="entry name" value="TRANSCRIPTIONAL REGULATOR-RELATED"/>
    <property type="match status" value="1"/>
</dbReference>
<feature type="domain" description="HTH lysR-type" evidence="5">
    <location>
        <begin position="5"/>
        <end position="62"/>
    </location>
</feature>
<keyword evidence="2" id="KW-0805">Transcription regulation</keyword>
<evidence type="ECO:0000313" key="7">
    <source>
        <dbReference type="Proteomes" id="UP000734218"/>
    </source>
</evidence>
<dbReference type="Proteomes" id="UP000734218">
    <property type="component" value="Unassembled WGS sequence"/>
</dbReference>
<dbReference type="Pfam" id="PF03466">
    <property type="entry name" value="LysR_substrate"/>
    <property type="match status" value="1"/>
</dbReference>
<dbReference type="SUPFAM" id="SSF46785">
    <property type="entry name" value="Winged helix' DNA-binding domain"/>
    <property type="match status" value="1"/>
</dbReference>